<name>A0ABD2Y4H7_9GENT</name>
<dbReference type="Pfam" id="PF03478">
    <property type="entry name" value="Beta-prop_KIB1-4"/>
    <property type="match status" value="2"/>
</dbReference>
<dbReference type="InterPro" id="IPR050942">
    <property type="entry name" value="F-box_BR-signaling"/>
</dbReference>
<dbReference type="Proteomes" id="UP001630127">
    <property type="component" value="Unassembled WGS sequence"/>
</dbReference>
<accession>A0ABD2Y4H7</accession>
<reference evidence="2 3" key="1">
    <citation type="submission" date="2024-11" db="EMBL/GenBank/DDBJ databases">
        <title>A near-complete genome assembly of Cinchona calisaya.</title>
        <authorList>
            <person name="Lian D.C."/>
            <person name="Zhao X.W."/>
            <person name="Wei L."/>
        </authorList>
    </citation>
    <scope>NUCLEOTIDE SEQUENCE [LARGE SCALE GENOMIC DNA]</scope>
    <source>
        <tissue evidence="2">Nenye</tissue>
    </source>
</reference>
<dbReference type="PANTHER" id="PTHR44259">
    <property type="entry name" value="OS07G0183000 PROTEIN-RELATED"/>
    <property type="match status" value="1"/>
</dbReference>
<comment type="caution">
    <text evidence="2">The sequence shown here is derived from an EMBL/GenBank/DDBJ whole genome shotgun (WGS) entry which is preliminary data.</text>
</comment>
<evidence type="ECO:0000313" key="2">
    <source>
        <dbReference type="EMBL" id="KAL3501090.1"/>
    </source>
</evidence>
<feature type="domain" description="KIB1-4 beta-propeller" evidence="1">
    <location>
        <begin position="13"/>
        <end position="227"/>
    </location>
</feature>
<evidence type="ECO:0000313" key="3">
    <source>
        <dbReference type="Proteomes" id="UP001630127"/>
    </source>
</evidence>
<dbReference type="InterPro" id="IPR005174">
    <property type="entry name" value="KIB1-4_b-propeller"/>
</dbReference>
<sequence length="328" mass="37261">MRTMWRGRYLSPDDSKCVGSSKGWLALMNKHHGSLYLFNPLIPVDSFSYPFIPLPPIETLPTLQSNISQKLPPFPLRKRKISGLPFISLERKEQLSCSVGSTFTCTKQIAPVSSEELSKSFIKKKNESQVAFCRLGDETWTALNGPRKSYQDIMYFSKDQKFYALSQSDHIEAWDLRRSSSSFTLVKSEYPSFGHLGDCNQGDCEKRSQLGRKKYLVDSGGDLLLIKGSLDGHSLFVGANECFSVYAPDYSGLRQDSIYFTCVDAEVVDQSNNSITEHLYDLGKGGAYDLGVFGLKHQEINVLYQDEFRKIRPHPVWIFPQLYKEKEN</sequence>
<proteinExistence type="predicted"/>
<dbReference type="PANTHER" id="PTHR44259:SF37">
    <property type="entry name" value="DUF1618 DOMAIN-CONTAINING PROTEIN"/>
    <property type="match status" value="1"/>
</dbReference>
<dbReference type="AlphaFoldDB" id="A0ABD2Y4H7"/>
<dbReference type="EMBL" id="JBJUIK010000015">
    <property type="protein sequence ID" value="KAL3501090.1"/>
    <property type="molecule type" value="Genomic_DNA"/>
</dbReference>
<evidence type="ECO:0000259" key="1">
    <source>
        <dbReference type="Pfam" id="PF03478"/>
    </source>
</evidence>
<feature type="domain" description="KIB1-4 beta-propeller" evidence="1">
    <location>
        <begin position="229"/>
        <end position="278"/>
    </location>
</feature>
<gene>
    <name evidence="2" type="ORF">ACH5RR_035539</name>
</gene>
<organism evidence="2 3">
    <name type="scientific">Cinchona calisaya</name>
    <dbReference type="NCBI Taxonomy" id="153742"/>
    <lineage>
        <taxon>Eukaryota</taxon>
        <taxon>Viridiplantae</taxon>
        <taxon>Streptophyta</taxon>
        <taxon>Embryophyta</taxon>
        <taxon>Tracheophyta</taxon>
        <taxon>Spermatophyta</taxon>
        <taxon>Magnoliopsida</taxon>
        <taxon>eudicotyledons</taxon>
        <taxon>Gunneridae</taxon>
        <taxon>Pentapetalae</taxon>
        <taxon>asterids</taxon>
        <taxon>lamiids</taxon>
        <taxon>Gentianales</taxon>
        <taxon>Rubiaceae</taxon>
        <taxon>Cinchonoideae</taxon>
        <taxon>Cinchoneae</taxon>
        <taxon>Cinchona</taxon>
    </lineage>
</organism>
<protein>
    <recommendedName>
        <fullName evidence="1">KIB1-4 beta-propeller domain-containing protein</fullName>
    </recommendedName>
</protein>
<keyword evidence="3" id="KW-1185">Reference proteome</keyword>